<gene>
    <name evidence="5" type="ORF">SAMN02745355_0811</name>
</gene>
<protein>
    <submittedName>
        <fullName evidence="5">Peptide/nickel transport system ATP-binding protein</fullName>
    </submittedName>
</protein>
<feature type="domain" description="ABC transporter" evidence="4">
    <location>
        <begin position="4"/>
        <end position="252"/>
    </location>
</feature>
<sequence length="263" mass="29941">MMILKTENVSKSFNVRSGIIKGGIINALNNVNIELNEREIIGIVGASGSGKSTLAKVLVLLYRPTAGKIFYMDDDVTGYHGKRLKMYRRKIQMVFQDPYASLDPNHTVAWHIERPLKITGYNRNIHERIGELLDMVTLSPSDYFMDKFPHQLSGGQRQRVYLARVLALEPQVLIADEPVSMLDISVRIGILNLLKEIRDNLGISIIYITHDLNTVSMITERIYVMHNGFIVEHGATDRIISNPYDSYTKRLIEAAPNPYRRIE</sequence>
<accession>A0A8G2FWS5</accession>
<dbReference type="EMBL" id="FWYE01000002">
    <property type="protein sequence ID" value="SMD30894.1"/>
    <property type="molecule type" value="Genomic_DNA"/>
</dbReference>
<dbReference type="InterPro" id="IPR027417">
    <property type="entry name" value="P-loop_NTPase"/>
</dbReference>
<proteinExistence type="predicted"/>
<evidence type="ECO:0000313" key="5">
    <source>
        <dbReference type="EMBL" id="SMD30894.1"/>
    </source>
</evidence>
<evidence type="ECO:0000256" key="2">
    <source>
        <dbReference type="ARBA" id="ARBA00022741"/>
    </source>
</evidence>
<evidence type="ECO:0000256" key="3">
    <source>
        <dbReference type="ARBA" id="ARBA00022840"/>
    </source>
</evidence>
<dbReference type="SUPFAM" id="SSF52540">
    <property type="entry name" value="P-loop containing nucleoside triphosphate hydrolases"/>
    <property type="match status" value="1"/>
</dbReference>
<dbReference type="AlphaFoldDB" id="A0A8G2FWS5"/>
<dbReference type="SMART" id="SM00382">
    <property type="entry name" value="AAA"/>
    <property type="match status" value="1"/>
</dbReference>
<evidence type="ECO:0000313" key="6">
    <source>
        <dbReference type="Proteomes" id="UP000192315"/>
    </source>
</evidence>
<organism evidence="5 6">
    <name type="scientific">Picrophilus torridus (strain ATCC 700027 / DSM 9790 / JCM 10055 / NBRC 100828 / KAW 2/3)</name>
    <dbReference type="NCBI Taxonomy" id="1122961"/>
    <lineage>
        <taxon>Archaea</taxon>
        <taxon>Methanobacteriati</taxon>
        <taxon>Thermoplasmatota</taxon>
        <taxon>Thermoplasmata</taxon>
        <taxon>Thermoplasmatales</taxon>
        <taxon>Picrophilaceae</taxon>
        <taxon>Picrophilus</taxon>
    </lineage>
</organism>
<dbReference type="GO" id="GO:0055085">
    <property type="term" value="P:transmembrane transport"/>
    <property type="evidence" value="ECO:0007669"/>
    <property type="project" value="UniProtKB-ARBA"/>
</dbReference>
<dbReference type="PROSITE" id="PS50893">
    <property type="entry name" value="ABC_TRANSPORTER_2"/>
    <property type="match status" value="1"/>
</dbReference>
<keyword evidence="3 5" id="KW-0067">ATP-binding</keyword>
<dbReference type="PANTHER" id="PTHR43776">
    <property type="entry name" value="TRANSPORT ATP-BINDING PROTEIN"/>
    <property type="match status" value="1"/>
</dbReference>
<dbReference type="InterPro" id="IPR050319">
    <property type="entry name" value="ABC_transp_ATP-bind"/>
</dbReference>
<dbReference type="Pfam" id="PF00005">
    <property type="entry name" value="ABC_tran"/>
    <property type="match status" value="1"/>
</dbReference>
<keyword evidence="2" id="KW-0547">Nucleotide-binding</keyword>
<reference evidence="5 6" key="1">
    <citation type="submission" date="2017-04" db="EMBL/GenBank/DDBJ databases">
        <authorList>
            <person name="Varghese N."/>
            <person name="Submissions S."/>
        </authorList>
    </citation>
    <scope>NUCLEOTIDE SEQUENCE [LARGE SCALE GENOMIC DNA]</scope>
    <source>
        <strain evidence="5 6">DSM 9789</strain>
    </source>
</reference>
<dbReference type="GO" id="GO:0005524">
    <property type="term" value="F:ATP binding"/>
    <property type="evidence" value="ECO:0007669"/>
    <property type="project" value="UniProtKB-KW"/>
</dbReference>
<dbReference type="PANTHER" id="PTHR43776:SF8">
    <property type="entry name" value="ABC TRANSPORTER, ATP-BINDING PROTEIN"/>
    <property type="match status" value="1"/>
</dbReference>
<keyword evidence="6" id="KW-1185">Reference proteome</keyword>
<dbReference type="Proteomes" id="UP000192315">
    <property type="component" value="Unassembled WGS sequence"/>
</dbReference>
<name>A0A8G2FWS5_PICTO</name>
<evidence type="ECO:0000259" key="4">
    <source>
        <dbReference type="PROSITE" id="PS50893"/>
    </source>
</evidence>
<comment type="caution">
    <text evidence="5">The sequence shown here is derived from an EMBL/GenBank/DDBJ whole genome shotgun (WGS) entry which is preliminary data.</text>
</comment>
<dbReference type="GO" id="GO:0016887">
    <property type="term" value="F:ATP hydrolysis activity"/>
    <property type="evidence" value="ECO:0007669"/>
    <property type="project" value="InterPro"/>
</dbReference>
<dbReference type="InterPro" id="IPR003593">
    <property type="entry name" value="AAA+_ATPase"/>
</dbReference>
<evidence type="ECO:0000256" key="1">
    <source>
        <dbReference type="ARBA" id="ARBA00022448"/>
    </source>
</evidence>
<dbReference type="Gene3D" id="3.40.50.300">
    <property type="entry name" value="P-loop containing nucleotide triphosphate hydrolases"/>
    <property type="match status" value="1"/>
</dbReference>
<dbReference type="CDD" id="cd03257">
    <property type="entry name" value="ABC_NikE_OppD_transporters"/>
    <property type="match status" value="1"/>
</dbReference>
<dbReference type="InterPro" id="IPR003439">
    <property type="entry name" value="ABC_transporter-like_ATP-bd"/>
</dbReference>
<keyword evidence="1" id="KW-0813">Transport</keyword>